<sequence length="188" mass="21272">MSFEKVDPLEDPRAMRALAHPIRLRIRDLLDDEGPLTATEVSDRIGESPANCSFHLRTLAKYGFIEEAEGGKGRNRPWQIRHGWMRVEPENLAGDARRAALAMGQALRGALVRRIEAWARRSRDLPEPWRGVGFEMQIDTDLSAEELKQIGEQISEVLRPLTSKRELAPDSRRITIAVQGFPHVSDDD</sequence>
<evidence type="ECO:0000313" key="3">
    <source>
        <dbReference type="Proteomes" id="UP000569914"/>
    </source>
</evidence>
<dbReference type="InterPro" id="IPR036390">
    <property type="entry name" value="WH_DNA-bd_sf"/>
</dbReference>
<accession>A0A7Y9LEN6</accession>
<gene>
    <name evidence="2" type="ORF">BKA15_005399</name>
</gene>
<dbReference type="Gene3D" id="1.10.10.10">
    <property type="entry name" value="Winged helix-like DNA-binding domain superfamily/Winged helix DNA-binding domain"/>
    <property type="match status" value="1"/>
</dbReference>
<protein>
    <submittedName>
        <fullName evidence="2">DNA-binding transcriptional ArsR family regulator</fullName>
    </submittedName>
</protein>
<dbReference type="InterPro" id="IPR011991">
    <property type="entry name" value="ArsR-like_HTH"/>
</dbReference>
<dbReference type="InterPro" id="IPR036388">
    <property type="entry name" value="WH-like_DNA-bd_sf"/>
</dbReference>
<dbReference type="InterPro" id="IPR001845">
    <property type="entry name" value="HTH_ArsR_DNA-bd_dom"/>
</dbReference>
<feature type="domain" description="HTH arsR-type" evidence="1">
    <location>
        <begin position="13"/>
        <end position="90"/>
    </location>
</feature>
<keyword evidence="3" id="KW-1185">Reference proteome</keyword>
<evidence type="ECO:0000259" key="1">
    <source>
        <dbReference type="SMART" id="SM00418"/>
    </source>
</evidence>
<dbReference type="RefSeq" id="WP_218871592.1">
    <property type="nucleotide sequence ID" value="NZ_JACCBU010000001.1"/>
</dbReference>
<name>A0A7Y9LEN6_9ACTN</name>
<comment type="caution">
    <text evidence="2">The sequence shown here is derived from an EMBL/GenBank/DDBJ whole genome shotgun (WGS) entry which is preliminary data.</text>
</comment>
<evidence type="ECO:0000313" key="2">
    <source>
        <dbReference type="EMBL" id="NYE74070.1"/>
    </source>
</evidence>
<dbReference type="Pfam" id="PF12840">
    <property type="entry name" value="HTH_20"/>
    <property type="match status" value="1"/>
</dbReference>
<dbReference type="AlphaFoldDB" id="A0A7Y9LEN6"/>
<dbReference type="EMBL" id="JACCBU010000001">
    <property type="protein sequence ID" value="NYE74070.1"/>
    <property type="molecule type" value="Genomic_DNA"/>
</dbReference>
<reference evidence="2 3" key="1">
    <citation type="submission" date="2020-07" db="EMBL/GenBank/DDBJ databases">
        <title>Sequencing the genomes of 1000 actinobacteria strains.</title>
        <authorList>
            <person name="Klenk H.-P."/>
        </authorList>
    </citation>
    <scope>NUCLEOTIDE SEQUENCE [LARGE SCALE GENOMIC DNA]</scope>
    <source>
        <strain evidence="2 3">DSM 22083</strain>
    </source>
</reference>
<dbReference type="SUPFAM" id="SSF46785">
    <property type="entry name" value="Winged helix' DNA-binding domain"/>
    <property type="match status" value="1"/>
</dbReference>
<dbReference type="Proteomes" id="UP000569914">
    <property type="component" value="Unassembled WGS sequence"/>
</dbReference>
<dbReference type="CDD" id="cd00090">
    <property type="entry name" value="HTH_ARSR"/>
    <property type="match status" value="1"/>
</dbReference>
<dbReference type="GO" id="GO:0003700">
    <property type="term" value="F:DNA-binding transcription factor activity"/>
    <property type="evidence" value="ECO:0007669"/>
    <property type="project" value="InterPro"/>
</dbReference>
<dbReference type="GO" id="GO:0003677">
    <property type="term" value="F:DNA binding"/>
    <property type="evidence" value="ECO:0007669"/>
    <property type="project" value="UniProtKB-KW"/>
</dbReference>
<dbReference type="SMART" id="SM00418">
    <property type="entry name" value="HTH_ARSR"/>
    <property type="match status" value="1"/>
</dbReference>
<proteinExistence type="predicted"/>
<keyword evidence="2" id="KW-0238">DNA-binding</keyword>
<organism evidence="2 3">
    <name type="scientific">Microlunatus parietis</name>
    <dbReference type="NCBI Taxonomy" id="682979"/>
    <lineage>
        <taxon>Bacteria</taxon>
        <taxon>Bacillati</taxon>
        <taxon>Actinomycetota</taxon>
        <taxon>Actinomycetes</taxon>
        <taxon>Propionibacteriales</taxon>
        <taxon>Propionibacteriaceae</taxon>
        <taxon>Microlunatus</taxon>
    </lineage>
</organism>